<dbReference type="InterPro" id="IPR036390">
    <property type="entry name" value="WH_DNA-bd_sf"/>
</dbReference>
<dbReference type="InterPro" id="IPR050313">
    <property type="entry name" value="Carb_Metab_HTH_regulators"/>
</dbReference>
<keyword evidence="1" id="KW-0238">DNA-binding</keyword>
<dbReference type="AlphaFoldDB" id="A0A0B0IEU1"/>
<dbReference type="InterPro" id="IPR011991">
    <property type="entry name" value="ArsR-like_HTH"/>
</dbReference>
<dbReference type="GO" id="GO:0003700">
    <property type="term" value="F:DNA-binding transcription factor activity"/>
    <property type="evidence" value="ECO:0007669"/>
    <property type="project" value="InterPro"/>
</dbReference>
<name>A0A0B0IEU1_9BACI</name>
<dbReference type="InterPro" id="IPR036388">
    <property type="entry name" value="WH-like_DNA-bd_sf"/>
</dbReference>
<dbReference type="CDD" id="cd00090">
    <property type="entry name" value="HTH_ARSR"/>
    <property type="match status" value="1"/>
</dbReference>
<sequence>MRNEANSTRQVILTLLKRNQELTVSTLAIELEVTEMAVRRHLRELEKEKLIDSRLEKQSMGRPIHKYYLTEKGSETFPRNYSDLSLGLLQDVEQLSGSQMVDQLFEQRKERLYEKYEVEMKGSFAERIEALARVQSEGGYMVEYKEVDDGEYEFIEYNCPIAQVAKEYPIACTCEQQLFKRLLQTDHVERTSCIAKENTTCCIYKVKDKKDANK</sequence>
<dbReference type="eggNOG" id="COG2345">
    <property type="taxonomic scope" value="Bacteria"/>
</dbReference>
<evidence type="ECO:0000313" key="3">
    <source>
        <dbReference type="EMBL" id="KHF41113.1"/>
    </source>
</evidence>
<keyword evidence="4" id="KW-1185">Reference proteome</keyword>
<dbReference type="PANTHER" id="PTHR30363">
    <property type="entry name" value="HTH-TYPE TRANSCRIPTIONAL REGULATOR SRLR-RELATED"/>
    <property type="match status" value="1"/>
</dbReference>
<dbReference type="Proteomes" id="UP000030832">
    <property type="component" value="Unassembled WGS sequence"/>
</dbReference>
<dbReference type="GO" id="GO:0003677">
    <property type="term" value="F:DNA binding"/>
    <property type="evidence" value="ECO:0007669"/>
    <property type="project" value="UniProtKB-KW"/>
</dbReference>
<protein>
    <submittedName>
        <fullName evidence="3">Transcriptional regulator</fullName>
    </submittedName>
</protein>
<dbReference type="Pfam" id="PF12840">
    <property type="entry name" value="HTH_20"/>
    <property type="match status" value="1"/>
</dbReference>
<reference evidence="3 4" key="1">
    <citation type="submission" date="2014-09" db="EMBL/GenBank/DDBJ databases">
        <title>Genome sequencing and annotation of Bacillus Okhensis strain Kh10-101T.</title>
        <authorList>
            <person name="Prakash J.S."/>
        </authorList>
    </citation>
    <scope>NUCLEOTIDE SEQUENCE [LARGE SCALE GENOMIC DNA]</scope>
    <source>
        <strain evidence="4">Kh10-101T</strain>
    </source>
</reference>
<dbReference type="InterPro" id="IPR001845">
    <property type="entry name" value="HTH_ArsR_DNA-bd_dom"/>
</dbReference>
<feature type="domain" description="HTH arsR-type" evidence="2">
    <location>
        <begin position="1"/>
        <end position="84"/>
    </location>
</feature>
<dbReference type="SUPFAM" id="SSF46785">
    <property type="entry name" value="Winged helix' DNA-binding domain"/>
    <property type="match status" value="1"/>
</dbReference>
<dbReference type="STRING" id="333138.LQ50_04900"/>
<dbReference type="PROSITE" id="PS50987">
    <property type="entry name" value="HTH_ARSR_2"/>
    <property type="match status" value="1"/>
</dbReference>
<evidence type="ECO:0000313" key="4">
    <source>
        <dbReference type="Proteomes" id="UP000030832"/>
    </source>
</evidence>
<dbReference type="Gene3D" id="1.10.10.10">
    <property type="entry name" value="Winged helix-like DNA-binding domain superfamily/Winged helix DNA-binding domain"/>
    <property type="match status" value="1"/>
</dbReference>
<proteinExistence type="predicted"/>
<organism evidence="3 4">
    <name type="scientific">Halalkalibacter okhensis</name>
    <dbReference type="NCBI Taxonomy" id="333138"/>
    <lineage>
        <taxon>Bacteria</taxon>
        <taxon>Bacillati</taxon>
        <taxon>Bacillota</taxon>
        <taxon>Bacilli</taxon>
        <taxon>Bacillales</taxon>
        <taxon>Bacillaceae</taxon>
        <taxon>Halalkalibacter</taxon>
    </lineage>
</organism>
<dbReference type="EMBL" id="JRJU01000004">
    <property type="protein sequence ID" value="KHF41113.1"/>
    <property type="molecule type" value="Genomic_DNA"/>
</dbReference>
<evidence type="ECO:0000259" key="2">
    <source>
        <dbReference type="PROSITE" id="PS50987"/>
    </source>
</evidence>
<comment type="caution">
    <text evidence="3">The sequence shown here is derived from an EMBL/GenBank/DDBJ whole genome shotgun (WGS) entry which is preliminary data.</text>
</comment>
<gene>
    <name evidence="3" type="ORF">LQ50_04900</name>
</gene>
<dbReference type="PANTHER" id="PTHR30363:SF28">
    <property type="entry name" value="TRANSCRIPTIONAL REGULATORY PROTEIN-RELATED"/>
    <property type="match status" value="1"/>
</dbReference>
<accession>A0A0B0IEU1</accession>
<evidence type="ECO:0000256" key="1">
    <source>
        <dbReference type="ARBA" id="ARBA00023125"/>
    </source>
</evidence>